<feature type="compositionally biased region" description="Low complexity" evidence="1">
    <location>
        <begin position="18"/>
        <end position="37"/>
    </location>
</feature>
<dbReference type="RefSeq" id="WP_111256264.1">
    <property type="nucleotide sequence ID" value="NZ_POTW01000049.1"/>
</dbReference>
<keyword evidence="3" id="KW-1185">Reference proteome</keyword>
<proteinExistence type="predicted"/>
<protein>
    <submittedName>
        <fullName evidence="2">Uncharacterized protein</fullName>
    </submittedName>
</protein>
<dbReference type="EMBL" id="POTW01000049">
    <property type="protein sequence ID" value="PZF81863.1"/>
    <property type="molecule type" value="Genomic_DNA"/>
</dbReference>
<name>A0A2W2CNQ9_9ACTN</name>
<evidence type="ECO:0000256" key="1">
    <source>
        <dbReference type="SAM" id="MobiDB-lite"/>
    </source>
</evidence>
<sequence length="92" mass="9489">MDQPARAAPSSVSPPTPDSTAAVSASTTVTSSTAPPTRQLSTWTDVESAPETASRQAAAAVPWPPYGSTRSLPSAYTCASARESPLTALNRW</sequence>
<dbReference type="AlphaFoldDB" id="A0A2W2CNQ9"/>
<dbReference type="Proteomes" id="UP000248764">
    <property type="component" value="Unassembled WGS sequence"/>
</dbReference>
<reference evidence="2 3" key="1">
    <citation type="submission" date="2018-01" db="EMBL/GenBank/DDBJ databases">
        <title>Draft genome sequence of Jiangella sp. GTF31.</title>
        <authorList>
            <person name="Sahin N."/>
            <person name="Ay H."/>
            <person name="Saygin H."/>
        </authorList>
    </citation>
    <scope>NUCLEOTIDE SEQUENCE [LARGE SCALE GENOMIC DNA]</scope>
    <source>
        <strain evidence="2 3">GTF31</strain>
    </source>
</reference>
<organism evidence="2 3">
    <name type="scientific">Jiangella anatolica</name>
    <dbReference type="NCBI Taxonomy" id="2670374"/>
    <lineage>
        <taxon>Bacteria</taxon>
        <taxon>Bacillati</taxon>
        <taxon>Actinomycetota</taxon>
        <taxon>Actinomycetes</taxon>
        <taxon>Jiangellales</taxon>
        <taxon>Jiangellaceae</taxon>
        <taxon>Jiangella</taxon>
    </lineage>
</organism>
<accession>A0A2W2CNQ9</accession>
<evidence type="ECO:0000313" key="2">
    <source>
        <dbReference type="EMBL" id="PZF81863.1"/>
    </source>
</evidence>
<gene>
    <name evidence="2" type="ORF">C1I92_19230</name>
</gene>
<feature type="compositionally biased region" description="Low complexity" evidence="1">
    <location>
        <begin position="1"/>
        <end position="11"/>
    </location>
</feature>
<feature type="compositionally biased region" description="Polar residues" evidence="1">
    <location>
        <begin position="38"/>
        <end position="55"/>
    </location>
</feature>
<feature type="region of interest" description="Disordered" evidence="1">
    <location>
        <begin position="1"/>
        <end position="66"/>
    </location>
</feature>
<evidence type="ECO:0000313" key="3">
    <source>
        <dbReference type="Proteomes" id="UP000248764"/>
    </source>
</evidence>
<comment type="caution">
    <text evidence="2">The sequence shown here is derived from an EMBL/GenBank/DDBJ whole genome shotgun (WGS) entry which is preliminary data.</text>
</comment>